<accession>A0A4Y9YWH4</accession>
<feature type="transmembrane region" description="Helical" evidence="2">
    <location>
        <begin position="74"/>
        <end position="96"/>
    </location>
</feature>
<protein>
    <recommendedName>
        <fullName evidence="5">MARVEL domain-containing protein</fullName>
    </recommendedName>
</protein>
<evidence type="ECO:0000313" key="4">
    <source>
        <dbReference type="Proteomes" id="UP000298327"/>
    </source>
</evidence>
<feature type="transmembrane region" description="Helical" evidence="2">
    <location>
        <begin position="455"/>
        <end position="475"/>
    </location>
</feature>
<organism evidence="3 4">
    <name type="scientific">Dentipellis fragilis</name>
    <dbReference type="NCBI Taxonomy" id="205917"/>
    <lineage>
        <taxon>Eukaryota</taxon>
        <taxon>Fungi</taxon>
        <taxon>Dikarya</taxon>
        <taxon>Basidiomycota</taxon>
        <taxon>Agaricomycotina</taxon>
        <taxon>Agaricomycetes</taxon>
        <taxon>Russulales</taxon>
        <taxon>Hericiaceae</taxon>
        <taxon>Dentipellis</taxon>
    </lineage>
</organism>
<feature type="region of interest" description="Disordered" evidence="1">
    <location>
        <begin position="213"/>
        <end position="257"/>
    </location>
</feature>
<dbReference type="EMBL" id="SEOQ01000206">
    <property type="protein sequence ID" value="TFY66946.1"/>
    <property type="molecule type" value="Genomic_DNA"/>
</dbReference>
<feature type="transmembrane region" description="Helical" evidence="2">
    <location>
        <begin position="344"/>
        <end position="367"/>
    </location>
</feature>
<feature type="transmembrane region" description="Helical" evidence="2">
    <location>
        <begin position="42"/>
        <end position="62"/>
    </location>
</feature>
<comment type="caution">
    <text evidence="3">The sequence shown here is derived from an EMBL/GenBank/DDBJ whole genome shotgun (WGS) entry which is preliminary data.</text>
</comment>
<gene>
    <name evidence="3" type="ORF">EVG20_g4146</name>
</gene>
<evidence type="ECO:0000256" key="1">
    <source>
        <dbReference type="SAM" id="MobiDB-lite"/>
    </source>
</evidence>
<feature type="transmembrane region" description="Helical" evidence="2">
    <location>
        <begin position="167"/>
        <end position="187"/>
    </location>
</feature>
<keyword evidence="4" id="KW-1185">Reference proteome</keyword>
<evidence type="ECO:0008006" key="5">
    <source>
        <dbReference type="Google" id="ProtNLM"/>
    </source>
</evidence>
<reference evidence="3 4" key="1">
    <citation type="submission" date="2019-02" db="EMBL/GenBank/DDBJ databases">
        <title>Genome sequencing of the rare red list fungi Dentipellis fragilis.</title>
        <authorList>
            <person name="Buettner E."/>
            <person name="Kellner H."/>
        </authorList>
    </citation>
    <scope>NUCLEOTIDE SEQUENCE [LARGE SCALE GENOMIC DNA]</scope>
    <source>
        <strain evidence="3 4">DSM 105465</strain>
    </source>
</reference>
<feature type="transmembrane region" description="Helical" evidence="2">
    <location>
        <begin position="373"/>
        <end position="394"/>
    </location>
</feature>
<evidence type="ECO:0000313" key="3">
    <source>
        <dbReference type="EMBL" id="TFY66946.1"/>
    </source>
</evidence>
<keyword evidence="2" id="KW-0472">Membrane</keyword>
<dbReference type="STRING" id="205917.A0A4Y9YWH4"/>
<evidence type="ECO:0000256" key="2">
    <source>
        <dbReference type="SAM" id="Phobius"/>
    </source>
</evidence>
<keyword evidence="2" id="KW-1133">Transmembrane helix</keyword>
<proteinExistence type="predicted"/>
<dbReference type="Proteomes" id="UP000298327">
    <property type="component" value="Unassembled WGS sequence"/>
</dbReference>
<feature type="transmembrane region" description="Helical" evidence="2">
    <location>
        <begin position="401"/>
        <end position="419"/>
    </location>
</feature>
<name>A0A4Y9YWH4_9AGAM</name>
<dbReference type="AlphaFoldDB" id="A0A4Y9YWH4"/>
<keyword evidence="2" id="KW-0812">Transmembrane</keyword>
<feature type="transmembrane region" description="Helical" evidence="2">
    <location>
        <begin position="108"/>
        <end position="128"/>
    </location>
</feature>
<sequence length="728" mass="80231">MRPQAQSRGQPRPTRAPARPSPLAAFFRVARTMPSKFNIFRASIYALILVWSVICLAIAAHFETILSASDLTRFVPFAIFVSSASIVIMLALSAFSLRRNMNPISTRIELACLGLAGTFWLALGAYLASSDSETANVECFASDADTEPIDGGFSTETYQAQYRVLEAFALFNVALVLGFLFLLFGLAMRHYLLGRKHVWMTPVTSYDWFGKGSKPSPRLPPPVTARVERGRSKSRSAAAPAVPQTMKRQYSEKDKRAGTVTVKPVRDQTYIVDMPTTARKPSASRPSRTTRTTERYKPDYYRRDASPRRLTVSVPNPVCSPPLSPPFYDADTNFRNFDDLAVDIFSVFLLTGTVLGLSAYFAAIFLPKLHHDFTIFSLVVSAWTLFIFMILLISSQPRIEALVLFITASLWLAMGAWSVDMIGHVECFGLTGQTPTKNGFISAKSYCYDFKVIEAFSWMIFVLLTFFLIFVIQLANQSQIMGRPFIWREDINDLPWFGQAPGYPGLPYSAGYQQYPYSQMPMGGMPGGGMPMGGMPWNIGGNYVHQQPGHSIVIQPGMNGAPAQVTQVPGMDGGYRICIPALRLPSVVVHGIPDSTLVAPSLQVMSHLAFPADSPTECPPDSLRSRDYRTRYDADSPSYHPGPDAFTLTQTSVAMLAIASLMVFIVAHHRRNGEVLSQSQEELILAYNPNAPSQEEDDPGRAPATIIIAWSKNGPTTNLRPDAAAFGG</sequence>
<dbReference type="OrthoDB" id="3266740at2759"/>